<evidence type="ECO:0000313" key="1">
    <source>
        <dbReference type="EMBL" id="GJT54130.1"/>
    </source>
</evidence>
<reference evidence="1" key="2">
    <citation type="submission" date="2022-01" db="EMBL/GenBank/DDBJ databases">
        <authorList>
            <person name="Yamashiro T."/>
            <person name="Shiraishi A."/>
            <person name="Satake H."/>
            <person name="Nakayama K."/>
        </authorList>
    </citation>
    <scope>NUCLEOTIDE SEQUENCE</scope>
</reference>
<comment type="caution">
    <text evidence="1">The sequence shown here is derived from an EMBL/GenBank/DDBJ whole genome shotgun (WGS) entry which is preliminary data.</text>
</comment>
<accession>A0ABQ5ET12</accession>
<proteinExistence type="predicted"/>
<name>A0ABQ5ET12_9ASTR</name>
<evidence type="ECO:0000313" key="2">
    <source>
        <dbReference type="Proteomes" id="UP001151760"/>
    </source>
</evidence>
<sequence length="100" mass="11177">MVAKALGQLFTSSGIWDGGVTQHEDQIVAWRNLKEHIECQTSSVTPPKMCRSGNMSGGVIDWYQSQERSLDIVSYAIVSFYILLDIVELTQMVSFSFADI</sequence>
<organism evidence="1 2">
    <name type="scientific">Tanacetum coccineum</name>
    <dbReference type="NCBI Taxonomy" id="301880"/>
    <lineage>
        <taxon>Eukaryota</taxon>
        <taxon>Viridiplantae</taxon>
        <taxon>Streptophyta</taxon>
        <taxon>Embryophyta</taxon>
        <taxon>Tracheophyta</taxon>
        <taxon>Spermatophyta</taxon>
        <taxon>Magnoliopsida</taxon>
        <taxon>eudicotyledons</taxon>
        <taxon>Gunneridae</taxon>
        <taxon>Pentapetalae</taxon>
        <taxon>asterids</taxon>
        <taxon>campanulids</taxon>
        <taxon>Asterales</taxon>
        <taxon>Asteraceae</taxon>
        <taxon>Asteroideae</taxon>
        <taxon>Anthemideae</taxon>
        <taxon>Anthemidinae</taxon>
        <taxon>Tanacetum</taxon>
    </lineage>
</organism>
<keyword evidence="2" id="KW-1185">Reference proteome</keyword>
<dbReference type="EMBL" id="BQNB010016646">
    <property type="protein sequence ID" value="GJT54130.1"/>
    <property type="molecule type" value="Genomic_DNA"/>
</dbReference>
<protein>
    <submittedName>
        <fullName evidence="1">Uncharacterized protein</fullName>
    </submittedName>
</protein>
<dbReference type="Proteomes" id="UP001151760">
    <property type="component" value="Unassembled WGS sequence"/>
</dbReference>
<gene>
    <name evidence="1" type="ORF">Tco_0989184</name>
</gene>
<reference evidence="1" key="1">
    <citation type="journal article" date="2022" name="Int. J. Mol. Sci.">
        <title>Draft Genome of Tanacetum Coccineum: Genomic Comparison of Closely Related Tanacetum-Family Plants.</title>
        <authorList>
            <person name="Yamashiro T."/>
            <person name="Shiraishi A."/>
            <person name="Nakayama K."/>
            <person name="Satake H."/>
        </authorList>
    </citation>
    <scope>NUCLEOTIDE SEQUENCE</scope>
</reference>